<accession>E3M8D1</accession>
<feature type="transmembrane region" description="Helical" evidence="2">
    <location>
        <begin position="117"/>
        <end position="141"/>
    </location>
</feature>
<feature type="region of interest" description="Disordered" evidence="1">
    <location>
        <begin position="145"/>
        <end position="167"/>
    </location>
</feature>
<dbReference type="Proteomes" id="UP000008281">
    <property type="component" value="Unassembled WGS sequence"/>
</dbReference>
<keyword evidence="2" id="KW-1133">Transmembrane helix</keyword>
<sequence>MSQEEVATNTFVNAELTGFLTQRADCRAALRVVQRLLETVPQEDRMTTQEEIQDLECTEDIVYDMEEFYTNREKRYTRYLDHLEYWGAMVVIFILGSFVTCGNLSKQGEEKMTLARTILSGPIMVIGYMVVVAYWGGILSANSEKDKEERQPVEDDTESSEETEWEDTMKMSELTNRQLEMVDTFANVIEPTRANISKTTCKILSIFTWFNVFVAAFSIFGIAIIFNTGLLYKSDNPLDAVDALFFMGLTCISVTLGTLLFEAYMIAAKANSGFFNGLDDDSELIQAIQKKLLEFVG</sequence>
<keyword evidence="2" id="KW-0472">Membrane</keyword>
<gene>
    <name evidence="3" type="ORF">CRE_13261</name>
</gene>
<keyword evidence="4" id="KW-1185">Reference proteome</keyword>
<name>E3M8D1_CAERE</name>
<evidence type="ECO:0000256" key="2">
    <source>
        <dbReference type="SAM" id="Phobius"/>
    </source>
</evidence>
<dbReference type="KEGG" id="crq:GCK72_008865"/>
<evidence type="ECO:0008006" key="5">
    <source>
        <dbReference type="Google" id="ProtNLM"/>
    </source>
</evidence>
<dbReference type="HOGENOM" id="CLU_937640_0_0_1"/>
<feature type="compositionally biased region" description="Acidic residues" evidence="1">
    <location>
        <begin position="154"/>
        <end position="166"/>
    </location>
</feature>
<evidence type="ECO:0000313" key="4">
    <source>
        <dbReference type="Proteomes" id="UP000008281"/>
    </source>
</evidence>
<keyword evidence="2" id="KW-0812">Transmembrane</keyword>
<dbReference type="RefSeq" id="XP_003107692.2">
    <property type="nucleotide sequence ID" value="XM_003107644.2"/>
</dbReference>
<reference evidence="3" key="1">
    <citation type="submission" date="2007-07" db="EMBL/GenBank/DDBJ databases">
        <title>PCAP assembly of the Caenorhabditis remanei genome.</title>
        <authorList>
            <consortium name="The Caenorhabditis remanei Sequencing Consortium"/>
            <person name="Wilson R.K."/>
        </authorList>
    </citation>
    <scope>NUCLEOTIDE SEQUENCE [LARGE SCALE GENOMIC DNA]</scope>
    <source>
        <strain evidence="3">PB4641</strain>
    </source>
</reference>
<proteinExistence type="predicted"/>
<protein>
    <recommendedName>
        <fullName evidence="5">Transmembrane protein</fullName>
    </recommendedName>
</protein>
<organism evidence="4">
    <name type="scientific">Caenorhabditis remanei</name>
    <name type="common">Caenorhabditis vulgaris</name>
    <dbReference type="NCBI Taxonomy" id="31234"/>
    <lineage>
        <taxon>Eukaryota</taxon>
        <taxon>Metazoa</taxon>
        <taxon>Ecdysozoa</taxon>
        <taxon>Nematoda</taxon>
        <taxon>Chromadorea</taxon>
        <taxon>Rhabditida</taxon>
        <taxon>Rhabditina</taxon>
        <taxon>Rhabditomorpha</taxon>
        <taxon>Rhabditoidea</taxon>
        <taxon>Rhabditidae</taxon>
        <taxon>Peloderinae</taxon>
        <taxon>Caenorhabditis</taxon>
    </lineage>
</organism>
<dbReference type="eggNOG" id="ENOG502TK8D">
    <property type="taxonomic scope" value="Eukaryota"/>
</dbReference>
<feature type="transmembrane region" description="Helical" evidence="2">
    <location>
        <begin position="244"/>
        <end position="267"/>
    </location>
</feature>
<dbReference type="OMA" id="DLECTED"/>
<dbReference type="CTD" id="9806371"/>
<evidence type="ECO:0000313" key="3">
    <source>
        <dbReference type="EMBL" id="EFO94513.1"/>
    </source>
</evidence>
<dbReference type="EMBL" id="DS268428">
    <property type="protein sequence ID" value="EFO94513.1"/>
    <property type="molecule type" value="Genomic_DNA"/>
</dbReference>
<dbReference type="GeneID" id="9806371"/>
<dbReference type="AlphaFoldDB" id="E3M8D1"/>
<feature type="transmembrane region" description="Helical" evidence="2">
    <location>
        <begin position="83"/>
        <end position="105"/>
    </location>
</feature>
<feature type="transmembrane region" description="Helical" evidence="2">
    <location>
        <begin position="203"/>
        <end position="232"/>
    </location>
</feature>
<dbReference type="InParanoid" id="E3M8D1"/>
<evidence type="ECO:0000256" key="1">
    <source>
        <dbReference type="SAM" id="MobiDB-lite"/>
    </source>
</evidence>